<sequence length="142" mass="15800">MATCLMRSWQSPFLHPETIPNQMGVHKFLPAVGPRRGRRLGRILRVALSFRLWLSLLALLCLLSFALFGLKFITLVGRGGGMESGISSSHQLPITGNVKKYNKEVEQQQLQHSGFGGVVIKAPGSKKRIQRKGNALFDRSLF</sequence>
<proteinExistence type="predicted"/>
<gene>
    <name evidence="2" type="ORF">NC653_026403</name>
</gene>
<evidence type="ECO:0000256" key="1">
    <source>
        <dbReference type="SAM" id="Phobius"/>
    </source>
</evidence>
<dbReference type="AlphaFoldDB" id="A0AAD6QA81"/>
<keyword evidence="1" id="KW-0812">Transmembrane</keyword>
<feature type="transmembrane region" description="Helical" evidence="1">
    <location>
        <begin position="52"/>
        <end position="73"/>
    </location>
</feature>
<dbReference type="EMBL" id="JAQIZT010000010">
    <property type="protein sequence ID" value="KAJ6983570.1"/>
    <property type="molecule type" value="Genomic_DNA"/>
</dbReference>
<dbReference type="Proteomes" id="UP001164929">
    <property type="component" value="Chromosome 10"/>
</dbReference>
<accession>A0AAD6QA81</accession>
<evidence type="ECO:0000313" key="2">
    <source>
        <dbReference type="EMBL" id="KAJ6983570.1"/>
    </source>
</evidence>
<protein>
    <submittedName>
        <fullName evidence="2">Uncharacterized protein</fullName>
    </submittedName>
</protein>
<keyword evidence="1" id="KW-0472">Membrane</keyword>
<organism evidence="2 3">
    <name type="scientific">Populus alba x Populus x berolinensis</name>
    <dbReference type="NCBI Taxonomy" id="444605"/>
    <lineage>
        <taxon>Eukaryota</taxon>
        <taxon>Viridiplantae</taxon>
        <taxon>Streptophyta</taxon>
        <taxon>Embryophyta</taxon>
        <taxon>Tracheophyta</taxon>
        <taxon>Spermatophyta</taxon>
        <taxon>Magnoliopsida</taxon>
        <taxon>eudicotyledons</taxon>
        <taxon>Gunneridae</taxon>
        <taxon>Pentapetalae</taxon>
        <taxon>rosids</taxon>
        <taxon>fabids</taxon>
        <taxon>Malpighiales</taxon>
        <taxon>Salicaceae</taxon>
        <taxon>Saliceae</taxon>
        <taxon>Populus</taxon>
    </lineage>
</organism>
<name>A0AAD6QA81_9ROSI</name>
<keyword evidence="3" id="KW-1185">Reference proteome</keyword>
<evidence type="ECO:0000313" key="3">
    <source>
        <dbReference type="Proteomes" id="UP001164929"/>
    </source>
</evidence>
<keyword evidence="1" id="KW-1133">Transmembrane helix</keyword>
<reference evidence="2" key="1">
    <citation type="journal article" date="2023" name="Mol. Ecol. Resour.">
        <title>Chromosome-level genome assembly of a triploid poplar Populus alba 'Berolinensis'.</title>
        <authorList>
            <person name="Chen S."/>
            <person name="Yu Y."/>
            <person name="Wang X."/>
            <person name="Wang S."/>
            <person name="Zhang T."/>
            <person name="Zhou Y."/>
            <person name="He R."/>
            <person name="Meng N."/>
            <person name="Wang Y."/>
            <person name="Liu W."/>
            <person name="Liu Z."/>
            <person name="Liu J."/>
            <person name="Guo Q."/>
            <person name="Huang H."/>
            <person name="Sederoff R.R."/>
            <person name="Wang G."/>
            <person name="Qu G."/>
            <person name="Chen S."/>
        </authorList>
    </citation>
    <scope>NUCLEOTIDE SEQUENCE</scope>
    <source>
        <strain evidence="2">SC-2020</strain>
    </source>
</reference>
<comment type="caution">
    <text evidence="2">The sequence shown here is derived from an EMBL/GenBank/DDBJ whole genome shotgun (WGS) entry which is preliminary data.</text>
</comment>